<sequence length="74" mass="8094">MRQHLAGGAGGILAHAVGYQIFHRDNRKGRTIFKILDKGDMVARDSAVERHVANDFETEAEIGMNPPACSTAWS</sequence>
<dbReference type="EMBL" id="BEWI01000031">
    <property type="protein sequence ID" value="GAY20869.1"/>
    <property type="molecule type" value="Genomic_DNA"/>
</dbReference>
<accession>A0A292ZDE7</accession>
<comment type="caution">
    <text evidence="1">The sequence shown here is derived from an EMBL/GenBank/DDBJ whole genome shotgun (WGS) entry which is preliminary data.</text>
</comment>
<evidence type="ECO:0000313" key="1">
    <source>
        <dbReference type="EMBL" id="GAY20869.1"/>
    </source>
</evidence>
<reference evidence="1 2" key="2">
    <citation type="journal article" date="2013" name="Environ. Sci. Technol.">
        <title>The 4-tert-butylphenol-utilizing bacterium Sphingobium fuliginis OMI can degrade bisphenols via phenolic ring hydroxylation and meta-cleavage pathway.</title>
        <authorList>
            <person name="Ogata Y."/>
            <person name="Goda S."/>
            <person name="Toyama T."/>
            <person name="Sei K."/>
            <person name="Ike M."/>
        </authorList>
    </citation>
    <scope>NUCLEOTIDE SEQUENCE [LARGE SCALE GENOMIC DNA]</scope>
    <source>
        <strain evidence="1 2">OMI</strain>
    </source>
</reference>
<organism evidence="1 2">
    <name type="scientific">Sphingobium fuliginis (strain ATCC 27551)</name>
    <dbReference type="NCBI Taxonomy" id="336203"/>
    <lineage>
        <taxon>Bacteria</taxon>
        <taxon>Pseudomonadati</taxon>
        <taxon>Pseudomonadota</taxon>
        <taxon>Alphaproteobacteria</taxon>
        <taxon>Sphingomonadales</taxon>
        <taxon>Sphingomonadaceae</taxon>
        <taxon>Sphingobium</taxon>
    </lineage>
</organism>
<evidence type="ECO:0000313" key="2">
    <source>
        <dbReference type="Proteomes" id="UP000221538"/>
    </source>
</evidence>
<proteinExistence type="predicted"/>
<dbReference type="Proteomes" id="UP000221538">
    <property type="component" value="Unassembled WGS sequence"/>
</dbReference>
<reference evidence="1 2" key="1">
    <citation type="journal article" date="2013" name="Biodegradation">
        <title>Occurrence of 4-tert-butylphenol (4-t-BP) biodegradation in an aquatic sample caused by the presence of Spirodela polyrrhiza and isolation of a 4-t-BP-utilizing bacterium.</title>
        <authorList>
            <person name="Ogata Y."/>
            <person name="Toyama T."/>
            <person name="Yu N."/>
            <person name="Wang X."/>
            <person name="Sei K."/>
            <person name="Ike M."/>
        </authorList>
    </citation>
    <scope>NUCLEOTIDE SEQUENCE [LARGE SCALE GENOMIC DNA]</scope>
    <source>
        <strain evidence="1 2">OMI</strain>
    </source>
</reference>
<dbReference type="AlphaFoldDB" id="A0A292ZDE7"/>
<protein>
    <submittedName>
        <fullName evidence="1">Uncharacterized protein</fullName>
    </submittedName>
</protein>
<name>A0A292ZDE7_SPHSA</name>
<gene>
    <name evidence="1" type="ORF">SFOMI_1399</name>
</gene>